<feature type="non-terminal residue" evidence="1">
    <location>
        <position position="1"/>
    </location>
</feature>
<evidence type="ECO:0000313" key="1">
    <source>
        <dbReference type="EMBL" id="VEN61899.1"/>
    </source>
</evidence>
<dbReference type="EMBL" id="CAACVG010013481">
    <property type="protein sequence ID" value="VEN61899.1"/>
    <property type="molecule type" value="Genomic_DNA"/>
</dbReference>
<protein>
    <submittedName>
        <fullName evidence="1">Uncharacterized protein</fullName>
    </submittedName>
</protein>
<dbReference type="AlphaFoldDB" id="A0A653DRE4"/>
<proteinExistence type="predicted"/>
<dbReference type="OrthoDB" id="6152532at2759"/>
<keyword evidence="2" id="KW-1185">Reference proteome</keyword>
<reference evidence="1 2" key="1">
    <citation type="submission" date="2019-01" db="EMBL/GenBank/DDBJ databases">
        <authorList>
            <person name="Sayadi A."/>
        </authorList>
    </citation>
    <scope>NUCLEOTIDE SEQUENCE [LARGE SCALE GENOMIC DNA]</scope>
</reference>
<accession>A0A653DRE4</accession>
<evidence type="ECO:0000313" key="2">
    <source>
        <dbReference type="Proteomes" id="UP000410492"/>
    </source>
</evidence>
<dbReference type="Proteomes" id="UP000410492">
    <property type="component" value="Unassembled WGS sequence"/>
</dbReference>
<sequence>GTSPAILPERSGFPVGGLPVVIFPPDRRRRLKFGCRRERSVSVIEPEARDFSGGLARGPFCGRFER</sequence>
<gene>
    <name evidence="1" type="ORF">CALMAC_LOCUS19183</name>
</gene>
<organism evidence="1 2">
    <name type="scientific">Callosobruchus maculatus</name>
    <name type="common">Southern cowpea weevil</name>
    <name type="synonym">Pulse bruchid</name>
    <dbReference type="NCBI Taxonomy" id="64391"/>
    <lineage>
        <taxon>Eukaryota</taxon>
        <taxon>Metazoa</taxon>
        <taxon>Ecdysozoa</taxon>
        <taxon>Arthropoda</taxon>
        <taxon>Hexapoda</taxon>
        <taxon>Insecta</taxon>
        <taxon>Pterygota</taxon>
        <taxon>Neoptera</taxon>
        <taxon>Endopterygota</taxon>
        <taxon>Coleoptera</taxon>
        <taxon>Polyphaga</taxon>
        <taxon>Cucujiformia</taxon>
        <taxon>Chrysomeloidea</taxon>
        <taxon>Chrysomelidae</taxon>
        <taxon>Bruchinae</taxon>
        <taxon>Bruchini</taxon>
        <taxon>Callosobruchus</taxon>
    </lineage>
</organism>
<name>A0A653DRE4_CALMS</name>